<dbReference type="AlphaFoldDB" id="A0A4R5KJB2"/>
<accession>A0A4R5KJB2</accession>
<evidence type="ECO:0000313" key="5">
    <source>
        <dbReference type="EMBL" id="TDF94537.1"/>
    </source>
</evidence>
<evidence type="ECO:0000256" key="3">
    <source>
        <dbReference type="PIRSR" id="PIRSR605511-2"/>
    </source>
</evidence>
<dbReference type="EMBL" id="SMRT01000013">
    <property type="protein sequence ID" value="TDF94537.1"/>
    <property type="molecule type" value="Genomic_DNA"/>
</dbReference>
<dbReference type="Gene3D" id="2.120.10.30">
    <property type="entry name" value="TolB, C-terminal domain"/>
    <property type="match status" value="1"/>
</dbReference>
<comment type="caution">
    <text evidence="5">The sequence shown here is derived from an EMBL/GenBank/DDBJ whole genome shotgun (WGS) entry which is preliminary data.</text>
</comment>
<gene>
    <name evidence="5" type="ORF">E1757_24225</name>
</gene>
<dbReference type="PRINTS" id="PR01790">
    <property type="entry name" value="SMP30FAMILY"/>
</dbReference>
<keyword evidence="6" id="KW-1185">Reference proteome</keyword>
<feature type="binding site" evidence="3">
    <location>
        <position position="102"/>
    </location>
    <ligand>
        <name>substrate</name>
    </ligand>
</feature>
<reference evidence="5 6" key="1">
    <citation type="submission" date="2019-03" db="EMBL/GenBank/DDBJ databases">
        <title>This is whole genome sequence of Paenibacillus sp MS74 strain.</title>
        <authorList>
            <person name="Trinh H.N."/>
        </authorList>
    </citation>
    <scope>NUCLEOTIDE SEQUENCE [LARGE SCALE GENOMIC DNA]</scope>
    <source>
        <strain evidence="5 6">MS74</strain>
    </source>
</reference>
<evidence type="ECO:0000313" key="6">
    <source>
        <dbReference type="Proteomes" id="UP000295636"/>
    </source>
</evidence>
<feature type="binding site" evidence="3">
    <location>
        <position position="200"/>
    </location>
    <ligand>
        <name>a divalent metal cation</name>
        <dbReference type="ChEBI" id="CHEBI:60240"/>
    </ligand>
</feature>
<dbReference type="GO" id="GO:0019853">
    <property type="term" value="P:L-ascorbic acid biosynthetic process"/>
    <property type="evidence" value="ECO:0007669"/>
    <property type="project" value="TreeGrafter"/>
</dbReference>
<evidence type="ECO:0000256" key="2">
    <source>
        <dbReference type="PIRSR" id="PIRSR605511-1"/>
    </source>
</evidence>
<feature type="binding site" evidence="3">
    <location>
        <position position="20"/>
    </location>
    <ligand>
        <name>a divalent metal cation</name>
        <dbReference type="ChEBI" id="CHEBI:60240"/>
    </ligand>
</feature>
<protein>
    <submittedName>
        <fullName evidence="5">SMP-30/gluconolactonase/LRE family protein</fullName>
    </submittedName>
</protein>
<comment type="cofactor">
    <cofactor evidence="3">
        <name>Zn(2+)</name>
        <dbReference type="ChEBI" id="CHEBI:29105"/>
    </cofactor>
    <text evidence="3">Binds 1 divalent metal cation per subunit.</text>
</comment>
<dbReference type="InterPro" id="IPR011042">
    <property type="entry name" value="6-blade_b-propeller_TolB-like"/>
</dbReference>
<organism evidence="5 6">
    <name type="scientific">Paenibacillus piri</name>
    <dbReference type="NCBI Taxonomy" id="2547395"/>
    <lineage>
        <taxon>Bacteria</taxon>
        <taxon>Bacillati</taxon>
        <taxon>Bacillota</taxon>
        <taxon>Bacilli</taxon>
        <taxon>Bacillales</taxon>
        <taxon>Paenibacillaceae</taxon>
        <taxon>Paenibacillus</taxon>
    </lineage>
</organism>
<dbReference type="PANTHER" id="PTHR10907:SF47">
    <property type="entry name" value="REGUCALCIN"/>
    <property type="match status" value="1"/>
</dbReference>
<dbReference type="InterPro" id="IPR013658">
    <property type="entry name" value="SGL"/>
</dbReference>
<feature type="binding site" evidence="3">
    <location>
        <position position="150"/>
    </location>
    <ligand>
        <name>a divalent metal cation</name>
        <dbReference type="ChEBI" id="CHEBI:60240"/>
    </ligand>
</feature>
<dbReference type="Proteomes" id="UP000295636">
    <property type="component" value="Unassembled WGS sequence"/>
</dbReference>
<evidence type="ECO:0000259" key="4">
    <source>
        <dbReference type="Pfam" id="PF08450"/>
    </source>
</evidence>
<feature type="active site" description="Proton donor/acceptor" evidence="2">
    <location>
        <position position="200"/>
    </location>
</feature>
<dbReference type="InterPro" id="IPR005511">
    <property type="entry name" value="SMP-30"/>
</dbReference>
<feature type="domain" description="SMP-30/Gluconolactonase/LRE-like region" evidence="4">
    <location>
        <begin position="18"/>
        <end position="260"/>
    </location>
</feature>
<keyword evidence="3" id="KW-0862">Zinc</keyword>
<evidence type="ECO:0000256" key="1">
    <source>
        <dbReference type="ARBA" id="ARBA00008853"/>
    </source>
</evidence>
<comment type="similarity">
    <text evidence="1">Belongs to the SMP-30/CGR1 family.</text>
</comment>
<proteinExistence type="inferred from homology"/>
<keyword evidence="3" id="KW-0479">Metal-binding</keyword>
<name>A0A4R5KJB2_9BACL</name>
<feature type="binding site" evidence="3">
    <location>
        <position position="104"/>
    </location>
    <ligand>
        <name>substrate</name>
    </ligand>
</feature>
<sequence length="294" mass="31522">MGMAQLQVELIVDARAALGEGPCWDHRSGLLHWVDIAGMRVHTYNPLTGEDRYIQLDQMVGVAVPRLSGGMVAAMEHGLYLLDPETGTVSLVEDPESGLDNRFNDGKCDERGRFWAGTLSRKGRKQAGALYCLDAGGTVRKVIDGVTTSNGIGWSPDGRTMYFIDSPTKEVRAYSFDAKTGQLGDARTVVVIPADGGVPDGMTVDAEGMLWVAQWGGWQVSRWNPHTGEQLAAVPVPAAQVSSCAFGGAYLDELYITTARIGQSEEAMLKQPHAGGVFRIKPGVAGLPAHFYAG</sequence>
<dbReference type="GO" id="GO:0004341">
    <property type="term" value="F:gluconolactonase activity"/>
    <property type="evidence" value="ECO:0007669"/>
    <property type="project" value="TreeGrafter"/>
</dbReference>
<dbReference type="GO" id="GO:0005509">
    <property type="term" value="F:calcium ion binding"/>
    <property type="evidence" value="ECO:0007669"/>
    <property type="project" value="TreeGrafter"/>
</dbReference>
<dbReference type="SUPFAM" id="SSF63829">
    <property type="entry name" value="Calcium-dependent phosphotriesterase"/>
    <property type="match status" value="1"/>
</dbReference>
<dbReference type="OrthoDB" id="2633250at2"/>
<dbReference type="Pfam" id="PF08450">
    <property type="entry name" value="SGL"/>
    <property type="match status" value="1"/>
</dbReference>
<dbReference type="PANTHER" id="PTHR10907">
    <property type="entry name" value="REGUCALCIN"/>
    <property type="match status" value="1"/>
</dbReference>